<protein>
    <submittedName>
        <fullName evidence="3">XRE family transcriptional regulator</fullName>
    </submittedName>
</protein>
<dbReference type="GO" id="GO:0003677">
    <property type="term" value="F:DNA binding"/>
    <property type="evidence" value="ECO:0007669"/>
    <property type="project" value="UniProtKB-KW"/>
</dbReference>
<evidence type="ECO:0000256" key="1">
    <source>
        <dbReference type="ARBA" id="ARBA00023125"/>
    </source>
</evidence>
<dbReference type="Pfam" id="PF01381">
    <property type="entry name" value="HTH_3"/>
    <property type="match status" value="1"/>
</dbReference>
<keyword evidence="1" id="KW-0238">DNA-binding</keyword>
<evidence type="ECO:0000313" key="3">
    <source>
        <dbReference type="EMBL" id="RDY26575.1"/>
    </source>
</evidence>
<reference evidence="3 4" key="1">
    <citation type="journal article" date="2017" name="Genome Announc.">
        <title>Draft Genome Sequence of a Sporulating and Motile Strain of Lachnotalea glycerini Isolated from Water in Quebec City, Canada.</title>
        <authorList>
            <person name="Maheux A.F."/>
            <person name="Boudreau D.K."/>
            <person name="Berube E."/>
            <person name="Boissinot M."/>
            <person name="Raymond F."/>
            <person name="Brodeur S."/>
            <person name="Corbeil J."/>
            <person name="Isabel S."/>
            <person name="Omar R.F."/>
            <person name="Bergeron M.G."/>
        </authorList>
    </citation>
    <scope>NUCLEOTIDE SEQUENCE [LARGE SCALE GENOMIC DNA]</scope>
    <source>
        <strain evidence="3 4">CCRI-19302</strain>
    </source>
</reference>
<dbReference type="EMBL" id="NOKA02000144">
    <property type="protein sequence ID" value="RDY26575.1"/>
    <property type="molecule type" value="Genomic_DNA"/>
</dbReference>
<dbReference type="SUPFAM" id="SSF47413">
    <property type="entry name" value="lambda repressor-like DNA-binding domains"/>
    <property type="match status" value="1"/>
</dbReference>
<evidence type="ECO:0000313" key="4">
    <source>
        <dbReference type="Proteomes" id="UP000216411"/>
    </source>
</evidence>
<sequence length="72" mass="8286">MFDFGERLKFIRLSRNLTQKQLAEAIGSSERGIQNYELGASKPKYEIIIALADYFDISTDYLLGRSDNPKRI</sequence>
<dbReference type="InterPro" id="IPR001387">
    <property type="entry name" value="Cro/C1-type_HTH"/>
</dbReference>
<gene>
    <name evidence="3" type="ORF">CG710_021635</name>
</gene>
<dbReference type="PANTHER" id="PTHR46558:SF11">
    <property type="entry name" value="HTH-TYPE TRANSCRIPTIONAL REGULATOR XRE"/>
    <property type="match status" value="1"/>
</dbReference>
<dbReference type="CDD" id="cd00093">
    <property type="entry name" value="HTH_XRE"/>
    <property type="match status" value="1"/>
</dbReference>
<evidence type="ECO:0000259" key="2">
    <source>
        <dbReference type="PROSITE" id="PS50943"/>
    </source>
</evidence>
<dbReference type="AlphaFoldDB" id="A0A371J1I8"/>
<comment type="caution">
    <text evidence="3">The sequence shown here is derived from an EMBL/GenBank/DDBJ whole genome shotgun (WGS) entry which is preliminary data.</text>
</comment>
<accession>A0A371J1I8</accession>
<dbReference type="PROSITE" id="PS50943">
    <property type="entry name" value="HTH_CROC1"/>
    <property type="match status" value="1"/>
</dbReference>
<name>A0A371J1I8_9FIRM</name>
<dbReference type="Gene3D" id="1.10.260.40">
    <property type="entry name" value="lambda repressor-like DNA-binding domains"/>
    <property type="match status" value="1"/>
</dbReference>
<dbReference type="SMART" id="SM00530">
    <property type="entry name" value="HTH_XRE"/>
    <property type="match status" value="1"/>
</dbReference>
<organism evidence="3 4">
    <name type="scientific">Lachnotalea glycerini</name>
    <dbReference type="NCBI Taxonomy" id="1763509"/>
    <lineage>
        <taxon>Bacteria</taxon>
        <taxon>Bacillati</taxon>
        <taxon>Bacillota</taxon>
        <taxon>Clostridia</taxon>
        <taxon>Lachnospirales</taxon>
        <taxon>Lachnospiraceae</taxon>
        <taxon>Lachnotalea</taxon>
    </lineage>
</organism>
<dbReference type="PANTHER" id="PTHR46558">
    <property type="entry name" value="TRACRIPTIONAL REGULATORY PROTEIN-RELATED-RELATED"/>
    <property type="match status" value="1"/>
</dbReference>
<feature type="domain" description="HTH cro/C1-type" evidence="2">
    <location>
        <begin position="8"/>
        <end position="62"/>
    </location>
</feature>
<dbReference type="Proteomes" id="UP000216411">
    <property type="component" value="Unassembled WGS sequence"/>
</dbReference>
<dbReference type="InterPro" id="IPR010982">
    <property type="entry name" value="Lambda_DNA-bd_dom_sf"/>
</dbReference>
<dbReference type="OrthoDB" id="9815852at2"/>
<keyword evidence="4" id="KW-1185">Reference proteome</keyword>
<dbReference type="RefSeq" id="WP_094378347.1">
    <property type="nucleotide sequence ID" value="NZ_NOKA02000144.1"/>
</dbReference>
<proteinExistence type="predicted"/>